<evidence type="ECO:0000313" key="8">
    <source>
        <dbReference type="EMBL" id="KAF6273204.1"/>
    </source>
</evidence>
<dbReference type="Proteomes" id="UP000585614">
    <property type="component" value="Unassembled WGS sequence"/>
</dbReference>
<dbReference type="GO" id="GO:0005875">
    <property type="term" value="C:microtubule associated complex"/>
    <property type="evidence" value="ECO:0007669"/>
    <property type="project" value="TreeGrafter"/>
</dbReference>
<evidence type="ECO:0000256" key="5">
    <source>
        <dbReference type="ARBA" id="ARBA00023212"/>
    </source>
</evidence>
<dbReference type="SUPFAM" id="SSF52540">
    <property type="entry name" value="P-loop containing nucleoside triphosphate hydrolases"/>
    <property type="match status" value="1"/>
</dbReference>
<dbReference type="GO" id="GO:0005524">
    <property type="term" value="F:ATP binding"/>
    <property type="evidence" value="ECO:0007669"/>
    <property type="project" value="UniProtKB-UniRule"/>
</dbReference>
<evidence type="ECO:0000259" key="7">
    <source>
        <dbReference type="PROSITE" id="PS50067"/>
    </source>
</evidence>
<dbReference type="PANTHER" id="PTHR47969">
    <property type="entry name" value="CHROMOSOME-ASSOCIATED KINESIN KIF4A-RELATED"/>
    <property type="match status" value="1"/>
</dbReference>
<keyword evidence="5" id="KW-0206">Cytoskeleton</keyword>
<dbReference type="GO" id="GO:0003777">
    <property type="term" value="F:microtubule motor activity"/>
    <property type="evidence" value="ECO:0007669"/>
    <property type="project" value="InterPro"/>
</dbReference>
<sequence length="111" mass="12062">MGLEAQRLPGAEEAPVRVALRVRPLLPKELLHGHQSCLRAEPGHGRVILGRDRHFGFHVVLDEDAGQEAVYQACVQPLLEAFFEGFNATVFAYGQTGSGKTYTMGEASVGE</sequence>
<dbReference type="GO" id="GO:0051231">
    <property type="term" value="P:spindle elongation"/>
    <property type="evidence" value="ECO:0007669"/>
    <property type="project" value="TreeGrafter"/>
</dbReference>
<dbReference type="AlphaFoldDB" id="A0A7J7RAU2"/>
<dbReference type="GO" id="GO:0008017">
    <property type="term" value="F:microtubule binding"/>
    <property type="evidence" value="ECO:0007669"/>
    <property type="project" value="InterPro"/>
</dbReference>
<comment type="caution">
    <text evidence="8">The sequence shown here is derived from an EMBL/GenBank/DDBJ whole genome shotgun (WGS) entry which is preliminary data.</text>
</comment>
<dbReference type="InterPro" id="IPR036961">
    <property type="entry name" value="Kinesin_motor_dom_sf"/>
</dbReference>
<dbReference type="EMBL" id="JACAGC010000028">
    <property type="protein sequence ID" value="KAF6273204.1"/>
    <property type="molecule type" value="Genomic_DNA"/>
</dbReference>
<evidence type="ECO:0000256" key="3">
    <source>
        <dbReference type="ARBA" id="ARBA00022741"/>
    </source>
</evidence>
<evidence type="ECO:0000256" key="1">
    <source>
        <dbReference type="ARBA" id="ARBA00004245"/>
    </source>
</evidence>
<feature type="domain" description="Kinesin motor" evidence="7">
    <location>
        <begin position="15"/>
        <end position="111"/>
    </location>
</feature>
<organism evidence="8 9">
    <name type="scientific">Rhinolophus ferrumequinum</name>
    <name type="common">Greater horseshoe bat</name>
    <dbReference type="NCBI Taxonomy" id="59479"/>
    <lineage>
        <taxon>Eukaryota</taxon>
        <taxon>Metazoa</taxon>
        <taxon>Chordata</taxon>
        <taxon>Craniata</taxon>
        <taxon>Vertebrata</taxon>
        <taxon>Euteleostomi</taxon>
        <taxon>Mammalia</taxon>
        <taxon>Eutheria</taxon>
        <taxon>Laurasiatheria</taxon>
        <taxon>Chiroptera</taxon>
        <taxon>Yinpterochiroptera</taxon>
        <taxon>Rhinolophoidea</taxon>
        <taxon>Rhinolophidae</taxon>
        <taxon>Rhinolophinae</taxon>
        <taxon>Rhinolophus</taxon>
    </lineage>
</organism>
<dbReference type="FunFam" id="3.40.850.10:FF:000274">
    <property type="entry name" value="Kinesin-like protein KIF7"/>
    <property type="match status" value="1"/>
</dbReference>
<gene>
    <name evidence="8" type="ORF">mRhiFer1_007363</name>
</gene>
<dbReference type="Gene3D" id="3.40.850.10">
    <property type="entry name" value="Kinesin motor domain"/>
    <property type="match status" value="1"/>
</dbReference>
<dbReference type="GO" id="GO:0007052">
    <property type="term" value="P:mitotic spindle organization"/>
    <property type="evidence" value="ECO:0007669"/>
    <property type="project" value="TreeGrafter"/>
</dbReference>
<comment type="subcellular location">
    <subcellularLocation>
        <location evidence="1">Cytoplasm</location>
        <location evidence="1">Cytoskeleton</location>
    </subcellularLocation>
</comment>
<keyword evidence="4 6" id="KW-0067">ATP-binding</keyword>
<dbReference type="PANTHER" id="PTHR47969:SF8">
    <property type="entry name" value="KINESIN FAMILY MEMBER 7"/>
    <property type="match status" value="1"/>
</dbReference>
<evidence type="ECO:0000256" key="2">
    <source>
        <dbReference type="ARBA" id="ARBA00022490"/>
    </source>
</evidence>
<comment type="similarity">
    <text evidence="6">Belongs to the TRAFAC class myosin-kinesin ATPase superfamily. Kinesin family.</text>
</comment>
<accession>A0A7J7RAU2</accession>
<keyword evidence="2" id="KW-0963">Cytoplasm</keyword>
<evidence type="ECO:0000256" key="6">
    <source>
        <dbReference type="PROSITE-ProRule" id="PRU00283"/>
    </source>
</evidence>
<feature type="binding site" evidence="6">
    <location>
        <begin position="94"/>
        <end position="101"/>
    </location>
    <ligand>
        <name>ATP</name>
        <dbReference type="ChEBI" id="CHEBI:30616"/>
    </ligand>
</feature>
<evidence type="ECO:0000313" key="9">
    <source>
        <dbReference type="Proteomes" id="UP000585614"/>
    </source>
</evidence>
<keyword evidence="6" id="KW-0505">Motor protein</keyword>
<protein>
    <submittedName>
        <fullName evidence="8">Kinesin family member 7</fullName>
    </submittedName>
</protein>
<dbReference type="InterPro" id="IPR027640">
    <property type="entry name" value="Kinesin-like_fam"/>
</dbReference>
<evidence type="ECO:0000256" key="4">
    <source>
        <dbReference type="ARBA" id="ARBA00022840"/>
    </source>
</evidence>
<name>A0A7J7RAU2_RHIFE</name>
<reference evidence="8 9" key="1">
    <citation type="journal article" date="2020" name="Nature">
        <title>Six reference-quality genomes reveal evolution of bat adaptations.</title>
        <authorList>
            <person name="Jebb D."/>
            <person name="Huang Z."/>
            <person name="Pippel M."/>
            <person name="Hughes G.M."/>
            <person name="Lavrichenko K."/>
            <person name="Devanna P."/>
            <person name="Winkler S."/>
            <person name="Jermiin L.S."/>
            <person name="Skirmuntt E.C."/>
            <person name="Katzourakis A."/>
            <person name="Burkitt-Gray L."/>
            <person name="Ray D.A."/>
            <person name="Sullivan K.A.M."/>
            <person name="Roscito J.G."/>
            <person name="Kirilenko B.M."/>
            <person name="Davalos L.M."/>
            <person name="Corthals A.P."/>
            <person name="Power M.L."/>
            <person name="Jones G."/>
            <person name="Ransome R.D."/>
            <person name="Dechmann D.K.N."/>
            <person name="Locatelli A.G."/>
            <person name="Puechmaille S.J."/>
            <person name="Fedrigo O."/>
            <person name="Jarvis E.D."/>
            <person name="Hiller M."/>
            <person name="Vernes S.C."/>
            <person name="Myers E.W."/>
            <person name="Teeling E.C."/>
        </authorList>
    </citation>
    <scope>NUCLEOTIDE SEQUENCE [LARGE SCALE GENOMIC DNA]</scope>
    <source>
        <strain evidence="8">MRhiFer1</strain>
        <tissue evidence="8">Lung</tissue>
    </source>
</reference>
<keyword evidence="3 6" id="KW-0547">Nucleotide-binding</keyword>
<dbReference type="SMART" id="SM00129">
    <property type="entry name" value="KISc"/>
    <property type="match status" value="1"/>
</dbReference>
<dbReference type="InterPro" id="IPR001752">
    <property type="entry name" value="Kinesin_motor_dom"/>
</dbReference>
<proteinExistence type="inferred from homology"/>
<dbReference type="Pfam" id="PF00225">
    <property type="entry name" value="Kinesin"/>
    <property type="match status" value="1"/>
</dbReference>
<dbReference type="PROSITE" id="PS50067">
    <property type="entry name" value="KINESIN_MOTOR_2"/>
    <property type="match status" value="1"/>
</dbReference>
<dbReference type="GO" id="GO:0007018">
    <property type="term" value="P:microtubule-based movement"/>
    <property type="evidence" value="ECO:0007669"/>
    <property type="project" value="InterPro"/>
</dbReference>
<dbReference type="InterPro" id="IPR027417">
    <property type="entry name" value="P-loop_NTPase"/>
</dbReference>